<keyword evidence="1" id="KW-0732">Signal</keyword>
<keyword evidence="3" id="KW-1185">Reference proteome</keyword>
<evidence type="ECO:0000256" key="1">
    <source>
        <dbReference type="SAM" id="SignalP"/>
    </source>
</evidence>
<feature type="signal peptide" evidence="1">
    <location>
        <begin position="1"/>
        <end position="30"/>
    </location>
</feature>
<reference evidence="3" key="1">
    <citation type="submission" date="2013-09" db="EMBL/GenBank/DDBJ databases">
        <title>The Genome Sequence of Anopheles culicifacies species A.</title>
        <authorList>
            <consortium name="The Broad Institute Genomics Platform"/>
            <person name="Neafsey D.E."/>
            <person name="Besansky N."/>
            <person name="Howell P."/>
            <person name="Walton C."/>
            <person name="Young S.K."/>
            <person name="Zeng Q."/>
            <person name="Gargeya S."/>
            <person name="Fitzgerald M."/>
            <person name="Haas B."/>
            <person name="Abouelleil A."/>
            <person name="Allen A.W."/>
            <person name="Alvarado L."/>
            <person name="Arachchi H.M."/>
            <person name="Berlin A.M."/>
            <person name="Chapman S.B."/>
            <person name="Gainer-Dewar J."/>
            <person name="Goldberg J."/>
            <person name="Griggs A."/>
            <person name="Gujja S."/>
            <person name="Hansen M."/>
            <person name="Howarth C."/>
            <person name="Imamovic A."/>
            <person name="Ireland A."/>
            <person name="Larimer J."/>
            <person name="McCowan C."/>
            <person name="Murphy C."/>
            <person name="Pearson M."/>
            <person name="Poon T.W."/>
            <person name="Priest M."/>
            <person name="Roberts A."/>
            <person name="Saif S."/>
            <person name="Shea T."/>
            <person name="Sisk P."/>
            <person name="Sykes S."/>
            <person name="Wortman J."/>
            <person name="Nusbaum C."/>
            <person name="Birren B."/>
        </authorList>
    </citation>
    <scope>NUCLEOTIDE SEQUENCE [LARGE SCALE GENOMIC DNA]</scope>
    <source>
        <strain evidence="3">A-37</strain>
    </source>
</reference>
<accession>A0A182M3D3</accession>
<name>A0A182M3D3_9DIPT</name>
<dbReference type="Proteomes" id="UP000075883">
    <property type="component" value="Unassembled WGS sequence"/>
</dbReference>
<dbReference type="EMBL" id="AXCM01005502">
    <property type="status" value="NOT_ANNOTATED_CDS"/>
    <property type="molecule type" value="Genomic_DNA"/>
</dbReference>
<dbReference type="VEuPathDB" id="VectorBase:ACUA008468"/>
<sequence>MSTGVVSLAVVAIAVHVLLLTSAFVDPADGAVRGADRRSYTSAMKSTIDRQGLAVVPAYTATIGHRRGAKNYACLQDLTQALVPPGPELGSVRSAEETEVLMEDRTVVLGEDEADADIDDDIDTGSGTNVSTVGSGLSVRRMRGLIYLFRGATTCVRLAFWFPSTVHASHKGDARSGPVRDPALGATVINDRKISYIGDERMPFAS</sequence>
<dbReference type="EnsemblMetazoa" id="ACUA008468-RA">
    <property type="protein sequence ID" value="ACUA008468-PA"/>
    <property type="gene ID" value="ACUA008468"/>
</dbReference>
<dbReference type="EMBL" id="AXCM01005501">
    <property type="status" value="NOT_ANNOTATED_CDS"/>
    <property type="molecule type" value="Genomic_DNA"/>
</dbReference>
<dbReference type="AlphaFoldDB" id="A0A182M3D3"/>
<organism evidence="2 3">
    <name type="scientific">Anopheles culicifacies</name>
    <dbReference type="NCBI Taxonomy" id="139723"/>
    <lineage>
        <taxon>Eukaryota</taxon>
        <taxon>Metazoa</taxon>
        <taxon>Ecdysozoa</taxon>
        <taxon>Arthropoda</taxon>
        <taxon>Hexapoda</taxon>
        <taxon>Insecta</taxon>
        <taxon>Pterygota</taxon>
        <taxon>Neoptera</taxon>
        <taxon>Endopterygota</taxon>
        <taxon>Diptera</taxon>
        <taxon>Nematocera</taxon>
        <taxon>Culicoidea</taxon>
        <taxon>Culicidae</taxon>
        <taxon>Anophelinae</taxon>
        <taxon>Anopheles</taxon>
        <taxon>culicifacies species complex</taxon>
    </lineage>
</organism>
<evidence type="ECO:0000313" key="2">
    <source>
        <dbReference type="EnsemblMetazoa" id="ACUA008468-PA"/>
    </source>
</evidence>
<reference evidence="2" key="2">
    <citation type="submission" date="2020-05" db="UniProtKB">
        <authorList>
            <consortium name="EnsemblMetazoa"/>
        </authorList>
    </citation>
    <scope>IDENTIFICATION</scope>
    <source>
        <strain evidence="2">A-37</strain>
    </source>
</reference>
<feature type="chain" id="PRO_5008127793" evidence="1">
    <location>
        <begin position="31"/>
        <end position="206"/>
    </location>
</feature>
<evidence type="ECO:0000313" key="3">
    <source>
        <dbReference type="Proteomes" id="UP000075883"/>
    </source>
</evidence>
<proteinExistence type="predicted"/>
<protein>
    <submittedName>
        <fullName evidence="2">Uncharacterized protein</fullName>
    </submittedName>
</protein>